<keyword evidence="2" id="KW-0677">Repeat</keyword>
<dbReference type="PANTHER" id="PTHR32278:SF144">
    <property type="entry name" value="F-BOX PROTEIN PP2-B12 ISOFORM X1"/>
    <property type="match status" value="1"/>
</dbReference>
<organism evidence="5 6">
    <name type="scientific">Citrus x changshan-huyou</name>
    <dbReference type="NCBI Taxonomy" id="2935761"/>
    <lineage>
        <taxon>Eukaryota</taxon>
        <taxon>Viridiplantae</taxon>
        <taxon>Streptophyta</taxon>
        <taxon>Embryophyta</taxon>
        <taxon>Tracheophyta</taxon>
        <taxon>Spermatophyta</taxon>
        <taxon>Magnoliopsida</taxon>
        <taxon>eudicotyledons</taxon>
        <taxon>Gunneridae</taxon>
        <taxon>Pentapetalae</taxon>
        <taxon>rosids</taxon>
        <taxon>malvids</taxon>
        <taxon>Sapindales</taxon>
        <taxon>Rutaceae</taxon>
        <taxon>Aurantioideae</taxon>
        <taxon>Citrus</taxon>
    </lineage>
</organism>
<dbReference type="InterPro" id="IPR002219">
    <property type="entry name" value="PKC_DAG/PE"/>
</dbReference>
<dbReference type="PANTHER" id="PTHR32278">
    <property type="entry name" value="F-BOX DOMAIN-CONTAINING PROTEIN"/>
    <property type="match status" value="1"/>
</dbReference>
<dbReference type="SUPFAM" id="SSF57889">
    <property type="entry name" value="Cysteine-rich domain"/>
    <property type="match status" value="3"/>
</dbReference>
<comment type="caution">
    <text evidence="5">The sequence shown here is derived from an EMBL/GenBank/DDBJ whole genome shotgun (WGS) entry which is preliminary data.</text>
</comment>
<evidence type="ECO:0000256" key="2">
    <source>
        <dbReference type="ARBA" id="ARBA00022737"/>
    </source>
</evidence>
<dbReference type="InterPro" id="IPR004146">
    <property type="entry name" value="DC1"/>
</dbReference>
<dbReference type="CDD" id="cd22162">
    <property type="entry name" value="F-box_AtSKIP3-like"/>
    <property type="match status" value="1"/>
</dbReference>
<dbReference type="Proteomes" id="UP001428341">
    <property type="component" value="Unassembled WGS sequence"/>
</dbReference>
<dbReference type="Pfam" id="PF14299">
    <property type="entry name" value="PP2"/>
    <property type="match status" value="1"/>
</dbReference>
<dbReference type="InterPro" id="IPR025886">
    <property type="entry name" value="PP2-like"/>
</dbReference>
<name>A0AAP0MIW3_9ROSI</name>
<dbReference type="EMBL" id="JBCGBO010000003">
    <property type="protein sequence ID" value="KAK9214264.1"/>
    <property type="molecule type" value="Genomic_DNA"/>
</dbReference>
<keyword evidence="3" id="KW-0862">Zinc</keyword>
<dbReference type="Pfam" id="PF03107">
    <property type="entry name" value="C1_2"/>
    <property type="match status" value="2"/>
</dbReference>
<evidence type="ECO:0000313" key="5">
    <source>
        <dbReference type="EMBL" id="KAK9214264.1"/>
    </source>
</evidence>
<dbReference type="GO" id="GO:0046872">
    <property type="term" value="F:metal ion binding"/>
    <property type="evidence" value="ECO:0007669"/>
    <property type="project" value="UniProtKB-KW"/>
</dbReference>
<evidence type="ECO:0000259" key="4">
    <source>
        <dbReference type="PROSITE" id="PS50081"/>
    </source>
</evidence>
<reference evidence="5 6" key="1">
    <citation type="submission" date="2024-05" db="EMBL/GenBank/DDBJ databases">
        <title>Haplotype-resolved chromosome-level genome assembly of Huyou (Citrus changshanensis).</title>
        <authorList>
            <person name="Miao C."/>
            <person name="Chen W."/>
            <person name="Wu Y."/>
            <person name="Wang L."/>
            <person name="Zhao S."/>
            <person name="Grierson D."/>
            <person name="Xu C."/>
            <person name="Chen K."/>
        </authorList>
    </citation>
    <scope>NUCLEOTIDE SEQUENCE [LARGE SCALE GENOMIC DNA]</scope>
    <source>
        <strain evidence="5">01-14</strain>
        <tissue evidence="5">Leaf</tissue>
    </source>
</reference>
<protein>
    <recommendedName>
        <fullName evidence="4">Phorbol-ester/DAG-type domain-containing protein</fullName>
    </recommendedName>
</protein>
<evidence type="ECO:0000256" key="1">
    <source>
        <dbReference type="ARBA" id="ARBA00022723"/>
    </source>
</evidence>
<keyword evidence="1" id="KW-0479">Metal-binding</keyword>
<evidence type="ECO:0000256" key="3">
    <source>
        <dbReference type="ARBA" id="ARBA00022833"/>
    </source>
</evidence>
<evidence type="ECO:0000313" key="6">
    <source>
        <dbReference type="Proteomes" id="UP001428341"/>
    </source>
</evidence>
<keyword evidence="6" id="KW-1185">Reference proteome</keyword>
<gene>
    <name evidence="5" type="ORF">WN944_006252</name>
</gene>
<dbReference type="InterPro" id="IPR046349">
    <property type="entry name" value="C1-like_sf"/>
</dbReference>
<sequence>MANKIFELDGETLEALGLEGTKTFFSHTHNLRLCSFKDDYTVSCNCCDQIIRGPIPAYCCIEFYPGLMSNLGVGTAGNTFFTLPLWIKVNPEIAKHVRDQSEDEKWLSSFMKCNFCDENFEGCNFYRCVDCDVNFHVECIPLPRVVKNDKSHQHPVKLLSSLGLVCDREEYCCDVCKEQGNAGHHVYYCDECNFMAHIECVLQQDCTLEIENFESNQDKSDGEDEINRIKEIHLSQEHSKLVEHKFHPQHPLSTSKCVNEQESSITCNACTKEITRIMYNCSTCGFSLHVSCAHKPRIEALKRDCHKHNLFYFVENENSFSCQKCCKKCKGGFYRCPECNINFHVDCIPLPRVMVLMKQTARYRLTFNLLDFVTEDDSDDVYDQHCEFCEKTTRNCEDHVYYCQEAEFFAHIECLLAEGNIITSLSNEQLSLDPECEKNNSYIYNLQEADSKEVKEIDAGYSGIEPNMMKDDNQKEFSPEESKMDSPFAMFAQCISHIISLITPGNASKLSSTYPAFKSVVDSDSVWEKFLPSDYKKIISISSFSTSSLVTSLSKKKLYFHLCYNPILINNNTMSFALDHESGKKCYMVGARGLSITWGSSPQHWKWLSLPESRFPEVAELKLVWCFEIMARIETKILSSKTNYATYLVFRFVETREGFETRPIEFDVYFEGNDTHKMHSALLDPPANMPQLSLNRRDGWMEIGIGEFFNENGDDGAVICRVCESEPTPKCGIIIEGIELRPKNGR</sequence>
<proteinExistence type="predicted"/>
<feature type="domain" description="Phorbol-ester/DAG-type" evidence="4">
    <location>
        <begin position="243"/>
        <end position="305"/>
    </location>
</feature>
<dbReference type="PROSITE" id="PS50081">
    <property type="entry name" value="ZF_DAG_PE_2"/>
    <property type="match status" value="1"/>
</dbReference>
<dbReference type="AlphaFoldDB" id="A0AAP0MIW3"/>
<accession>A0AAP0MIW3</accession>